<dbReference type="SUPFAM" id="SSF110997">
    <property type="entry name" value="Sporulation related repeat"/>
    <property type="match status" value="1"/>
</dbReference>
<comment type="caution">
    <text evidence="3">The sequence shown here is derived from an EMBL/GenBank/DDBJ whole genome shotgun (WGS) entry which is preliminary data.</text>
</comment>
<dbReference type="EMBL" id="JAHLFV010000183">
    <property type="protein sequence ID" value="MBU3850451.1"/>
    <property type="molecule type" value="Genomic_DNA"/>
</dbReference>
<dbReference type="Gene3D" id="3.30.70.1070">
    <property type="entry name" value="Sporulation related repeat"/>
    <property type="match status" value="1"/>
</dbReference>
<keyword evidence="1" id="KW-0732">Signal</keyword>
<evidence type="ECO:0000313" key="4">
    <source>
        <dbReference type="Proteomes" id="UP000823914"/>
    </source>
</evidence>
<protein>
    <submittedName>
        <fullName evidence="3">SPOR domain-containing protein</fullName>
    </submittedName>
</protein>
<dbReference type="AlphaFoldDB" id="A0A9E2L4D7"/>
<reference evidence="3" key="1">
    <citation type="journal article" date="2021" name="PeerJ">
        <title>Extensive microbial diversity within the chicken gut microbiome revealed by metagenomics and culture.</title>
        <authorList>
            <person name="Gilroy R."/>
            <person name="Ravi A."/>
            <person name="Getino M."/>
            <person name="Pursley I."/>
            <person name="Horton D.L."/>
            <person name="Alikhan N.F."/>
            <person name="Baker D."/>
            <person name="Gharbi K."/>
            <person name="Hall N."/>
            <person name="Watson M."/>
            <person name="Adriaenssens E.M."/>
            <person name="Foster-Nyarko E."/>
            <person name="Jarju S."/>
            <person name="Secka A."/>
            <person name="Antonio M."/>
            <person name="Oren A."/>
            <person name="Chaudhuri R.R."/>
            <person name="La Ragione R."/>
            <person name="Hildebrand F."/>
            <person name="Pallen M.J."/>
        </authorList>
    </citation>
    <scope>NUCLEOTIDE SEQUENCE</scope>
    <source>
        <strain evidence="3">Gambia15-2214</strain>
    </source>
</reference>
<organism evidence="3 4">
    <name type="scientific">Candidatus Treponema excrementipullorum</name>
    <dbReference type="NCBI Taxonomy" id="2838768"/>
    <lineage>
        <taxon>Bacteria</taxon>
        <taxon>Pseudomonadati</taxon>
        <taxon>Spirochaetota</taxon>
        <taxon>Spirochaetia</taxon>
        <taxon>Spirochaetales</taxon>
        <taxon>Treponemataceae</taxon>
        <taxon>Treponema</taxon>
    </lineage>
</organism>
<evidence type="ECO:0000313" key="3">
    <source>
        <dbReference type="EMBL" id="MBU3850451.1"/>
    </source>
</evidence>
<feature type="chain" id="PRO_5038517825" evidence="1">
    <location>
        <begin position="32"/>
        <end position="329"/>
    </location>
</feature>
<dbReference type="InterPro" id="IPR007730">
    <property type="entry name" value="SPOR-like_dom"/>
</dbReference>
<gene>
    <name evidence="3" type="ORF">IAA16_07800</name>
</gene>
<sequence length="329" mass="36413">MYLLRRDVTAKITLLVLLGMCLSLPCFSASAAQVIQETVIKSREADVDITQLLDDVEKKAESAALSDKRALYAFLASLAEQLGMYDKATGWYVEAAGIAANPAPNTTPYTTEQLVLSAVRCSLNSGNWQQAENYLGYIRNSANAETVSYVKLYSVWSMLCKTNTKEDLLEPVKLLEAYAELDSMKNVRPEVLLTLWYVTEDTTWKNKLIKDHKASPEAALVSGIAQMMPSPFWYFLPKDPLVLGADSSSQDDGEEEAVVSQQVGFFQSKTNAENLVQRLKDAGFTPKIKEEVRASGTTYYMVVVPENAEGSMGLKLKSAGFECYPVFEN</sequence>
<dbReference type="GO" id="GO:0042834">
    <property type="term" value="F:peptidoglycan binding"/>
    <property type="evidence" value="ECO:0007669"/>
    <property type="project" value="InterPro"/>
</dbReference>
<accession>A0A9E2L4D7</accession>
<reference evidence="3" key="2">
    <citation type="submission" date="2021-04" db="EMBL/GenBank/DDBJ databases">
        <authorList>
            <person name="Gilroy R."/>
        </authorList>
    </citation>
    <scope>NUCLEOTIDE SEQUENCE</scope>
    <source>
        <strain evidence="3">Gambia15-2214</strain>
    </source>
</reference>
<name>A0A9E2L4D7_9SPIR</name>
<evidence type="ECO:0000256" key="1">
    <source>
        <dbReference type="SAM" id="SignalP"/>
    </source>
</evidence>
<dbReference type="InterPro" id="IPR036680">
    <property type="entry name" value="SPOR-like_sf"/>
</dbReference>
<dbReference type="PROSITE" id="PS51724">
    <property type="entry name" value="SPOR"/>
    <property type="match status" value="1"/>
</dbReference>
<dbReference type="Pfam" id="PF05036">
    <property type="entry name" value="SPOR"/>
    <property type="match status" value="1"/>
</dbReference>
<evidence type="ECO:0000259" key="2">
    <source>
        <dbReference type="PROSITE" id="PS51724"/>
    </source>
</evidence>
<feature type="signal peptide" evidence="1">
    <location>
        <begin position="1"/>
        <end position="31"/>
    </location>
</feature>
<dbReference type="Proteomes" id="UP000823914">
    <property type="component" value="Unassembled WGS sequence"/>
</dbReference>
<proteinExistence type="predicted"/>
<feature type="domain" description="SPOR" evidence="2">
    <location>
        <begin position="253"/>
        <end position="329"/>
    </location>
</feature>